<organism evidence="1 2">
    <name type="scientific">Cichorium intybus</name>
    <name type="common">Chicory</name>
    <dbReference type="NCBI Taxonomy" id="13427"/>
    <lineage>
        <taxon>Eukaryota</taxon>
        <taxon>Viridiplantae</taxon>
        <taxon>Streptophyta</taxon>
        <taxon>Embryophyta</taxon>
        <taxon>Tracheophyta</taxon>
        <taxon>Spermatophyta</taxon>
        <taxon>Magnoliopsida</taxon>
        <taxon>eudicotyledons</taxon>
        <taxon>Gunneridae</taxon>
        <taxon>Pentapetalae</taxon>
        <taxon>asterids</taxon>
        <taxon>campanulids</taxon>
        <taxon>Asterales</taxon>
        <taxon>Asteraceae</taxon>
        <taxon>Cichorioideae</taxon>
        <taxon>Cichorieae</taxon>
        <taxon>Cichoriinae</taxon>
        <taxon>Cichorium</taxon>
    </lineage>
</organism>
<sequence>MNCYASSFTWLSSPILLNGNGDGYPQLPNCRSTPKPRMRRKVAGCCCLRYEEDANKLLMKMKGGSWGYLKGKDASS</sequence>
<gene>
    <name evidence="1" type="ORF">L2E82_16637</name>
</gene>
<evidence type="ECO:0000313" key="1">
    <source>
        <dbReference type="EMBL" id="KAI3766573.1"/>
    </source>
</evidence>
<proteinExistence type="predicted"/>
<keyword evidence="2" id="KW-1185">Reference proteome</keyword>
<dbReference type="Proteomes" id="UP001055811">
    <property type="component" value="Linkage Group LG03"/>
</dbReference>
<reference evidence="1 2" key="2">
    <citation type="journal article" date="2022" name="Mol. Ecol. Resour.">
        <title>The genomes of chicory, endive, great burdock and yacon provide insights into Asteraceae paleo-polyploidization history and plant inulin production.</title>
        <authorList>
            <person name="Fan W."/>
            <person name="Wang S."/>
            <person name="Wang H."/>
            <person name="Wang A."/>
            <person name="Jiang F."/>
            <person name="Liu H."/>
            <person name="Zhao H."/>
            <person name="Xu D."/>
            <person name="Zhang Y."/>
        </authorList>
    </citation>
    <scope>NUCLEOTIDE SEQUENCE [LARGE SCALE GENOMIC DNA]</scope>
    <source>
        <strain evidence="2">cv. Punajuju</strain>
        <tissue evidence="1">Leaves</tissue>
    </source>
</reference>
<name>A0ACB9F6P4_CICIN</name>
<reference evidence="2" key="1">
    <citation type="journal article" date="2022" name="Mol. Ecol. Resour.">
        <title>The genomes of chicory, endive, great burdock and yacon provide insights into Asteraceae palaeo-polyploidization history and plant inulin production.</title>
        <authorList>
            <person name="Fan W."/>
            <person name="Wang S."/>
            <person name="Wang H."/>
            <person name="Wang A."/>
            <person name="Jiang F."/>
            <person name="Liu H."/>
            <person name="Zhao H."/>
            <person name="Xu D."/>
            <person name="Zhang Y."/>
        </authorList>
    </citation>
    <scope>NUCLEOTIDE SEQUENCE [LARGE SCALE GENOMIC DNA]</scope>
    <source>
        <strain evidence="2">cv. Punajuju</strain>
    </source>
</reference>
<accession>A0ACB9F6P4</accession>
<comment type="caution">
    <text evidence="1">The sequence shown here is derived from an EMBL/GenBank/DDBJ whole genome shotgun (WGS) entry which is preliminary data.</text>
</comment>
<dbReference type="EMBL" id="CM042011">
    <property type="protein sequence ID" value="KAI3766573.1"/>
    <property type="molecule type" value="Genomic_DNA"/>
</dbReference>
<evidence type="ECO:0000313" key="2">
    <source>
        <dbReference type="Proteomes" id="UP001055811"/>
    </source>
</evidence>
<protein>
    <submittedName>
        <fullName evidence="1">Uncharacterized protein</fullName>
    </submittedName>
</protein>